<accession>A0A2B7Z7U5</accession>
<name>A0A2B7Z7U5_9EURO</name>
<protein>
    <submittedName>
        <fullName evidence="1">Uncharacterized protein</fullName>
    </submittedName>
</protein>
<dbReference type="Proteomes" id="UP000226031">
    <property type="component" value="Unassembled WGS sequence"/>
</dbReference>
<evidence type="ECO:0000313" key="2">
    <source>
        <dbReference type="Proteomes" id="UP000226031"/>
    </source>
</evidence>
<gene>
    <name evidence="1" type="ORF">GX50_08030</name>
</gene>
<keyword evidence="2" id="KW-1185">Reference proteome</keyword>
<proteinExistence type="predicted"/>
<comment type="caution">
    <text evidence="1">The sequence shown here is derived from an EMBL/GenBank/DDBJ whole genome shotgun (WGS) entry which is preliminary data.</text>
</comment>
<organism evidence="1 2">
    <name type="scientific">[Emmonsia] crescens</name>
    <dbReference type="NCBI Taxonomy" id="73230"/>
    <lineage>
        <taxon>Eukaryota</taxon>
        <taxon>Fungi</taxon>
        <taxon>Dikarya</taxon>
        <taxon>Ascomycota</taxon>
        <taxon>Pezizomycotina</taxon>
        <taxon>Eurotiomycetes</taxon>
        <taxon>Eurotiomycetidae</taxon>
        <taxon>Onygenales</taxon>
        <taxon>Ajellomycetaceae</taxon>
        <taxon>Emergomyces</taxon>
    </lineage>
</organism>
<reference evidence="1 2" key="1">
    <citation type="submission" date="2017-10" db="EMBL/GenBank/DDBJ databases">
        <title>Comparative genomics in systemic dimorphic fungi from Ajellomycetaceae.</title>
        <authorList>
            <person name="Munoz J.F."/>
            <person name="Mcewen J.G."/>
            <person name="Clay O.K."/>
            <person name="Cuomo C.A."/>
        </authorList>
    </citation>
    <scope>NUCLEOTIDE SEQUENCE [LARGE SCALE GENOMIC DNA]</scope>
    <source>
        <strain evidence="1 2">UAMH4076</strain>
    </source>
</reference>
<evidence type="ECO:0000313" key="1">
    <source>
        <dbReference type="EMBL" id="PGH29218.1"/>
    </source>
</evidence>
<dbReference type="EMBL" id="PDND01000263">
    <property type="protein sequence ID" value="PGH29218.1"/>
    <property type="molecule type" value="Genomic_DNA"/>
</dbReference>
<dbReference type="AlphaFoldDB" id="A0A2B7Z7U5"/>
<sequence>MLISLHSVRPQKEIFWATTSQYNGISNTNPRLNRLHLPLSALPSMASIGTPLPEDLATAEMLLVSPSTPGDPPLRYNPDAFCIPENSNMLKTYQWMACFCTSSEPNVSKALVKNHRGASTLLRTGRGPPTGALANRENGSIPTVDYMDKCLNASYMTLL</sequence>